<gene>
    <name evidence="2" type="ORF">Bxe_A2743</name>
</gene>
<dbReference type="PANTHER" id="PTHR43194:SF5">
    <property type="entry name" value="PIMELOYL-[ACYL-CARRIER PROTEIN] METHYL ESTER ESTERASE"/>
    <property type="match status" value="1"/>
</dbReference>
<proteinExistence type="predicted"/>
<dbReference type="SUPFAM" id="SSF53474">
    <property type="entry name" value="alpha/beta-Hydrolases"/>
    <property type="match status" value="1"/>
</dbReference>
<feature type="domain" description="AB hydrolase-1" evidence="1">
    <location>
        <begin position="65"/>
        <end position="249"/>
    </location>
</feature>
<evidence type="ECO:0000313" key="3">
    <source>
        <dbReference type="Proteomes" id="UP000001817"/>
    </source>
</evidence>
<organism evidence="2 3">
    <name type="scientific">Paraburkholderia xenovorans (strain LB400)</name>
    <dbReference type="NCBI Taxonomy" id="266265"/>
    <lineage>
        <taxon>Bacteria</taxon>
        <taxon>Pseudomonadati</taxon>
        <taxon>Pseudomonadota</taxon>
        <taxon>Betaproteobacteria</taxon>
        <taxon>Burkholderiales</taxon>
        <taxon>Burkholderiaceae</taxon>
        <taxon>Paraburkholderia</taxon>
    </lineage>
</organism>
<dbReference type="PATRIC" id="fig|266265.5.peg.1751"/>
<dbReference type="OrthoDB" id="7820973at2"/>
<evidence type="ECO:0000313" key="2">
    <source>
        <dbReference type="EMBL" id="ABE30221.1"/>
    </source>
</evidence>
<dbReference type="ESTHER" id="burxl-q140l8">
    <property type="family name" value="Bacterial_esterase"/>
</dbReference>
<sequence length="319" mass="34580">MSALGLAAMGSYTVGGRAVTVEGRAKRTVALSAGLGLDYDPNGQFWIEQAYVQYFVPSTQRVEWPLVLIHGGGLTGSAWETTPDGRPGWLHDFLVAGFAVHVVDNVERGRAGFCALEGEWDGMPIVRSEQESWALYRIGDASDYVRRIPYAGQRFPYTCLGELTRRTVPRWPATIDAQRRALLALIERLGPCIVLGHSQGGGFAIELAATRPDLVRAAVALEPHGNFSSIGSVALHNRPLLLVSGDYFAQSALWRDLDAKAQGALLAWGRAGGIPHTLRLNNQGLPGHSHMMMMDEGSERIAALIVEWLSDVTAGQPRG</sequence>
<dbReference type="STRING" id="266265.Bxe_A2743"/>
<keyword evidence="2" id="KW-0378">Hydrolase</keyword>
<dbReference type="Proteomes" id="UP000001817">
    <property type="component" value="Chromosome 1"/>
</dbReference>
<dbReference type="PANTHER" id="PTHR43194">
    <property type="entry name" value="HYDROLASE ALPHA/BETA FOLD FAMILY"/>
    <property type="match status" value="1"/>
</dbReference>
<keyword evidence="3" id="KW-1185">Reference proteome</keyword>
<dbReference type="InterPro" id="IPR000073">
    <property type="entry name" value="AB_hydrolase_1"/>
</dbReference>
<dbReference type="AlphaFoldDB" id="Q140L8"/>
<dbReference type="GO" id="GO:0016787">
    <property type="term" value="F:hydrolase activity"/>
    <property type="evidence" value="ECO:0007669"/>
    <property type="project" value="UniProtKB-KW"/>
</dbReference>
<dbReference type="InterPro" id="IPR050228">
    <property type="entry name" value="Carboxylesterase_BioH"/>
</dbReference>
<protein>
    <submittedName>
        <fullName evidence="2">Hydrolase/carboxylic esterase</fullName>
    </submittedName>
</protein>
<evidence type="ECO:0000259" key="1">
    <source>
        <dbReference type="Pfam" id="PF00561"/>
    </source>
</evidence>
<dbReference type="RefSeq" id="WP_011487920.1">
    <property type="nucleotide sequence ID" value="NC_007951.1"/>
</dbReference>
<reference evidence="2 3" key="1">
    <citation type="journal article" date="2006" name="Proc. Natl. Acad. Sci. U.S.A.">
        <title>Burkholderia xenovorans LB400 harbors a multi-replicon, 9.73-Mbp genome shaped for versatility.</title>
        <authorList>
            <person name="Chain P.S."/>
            <person name="Denef V.J."/>
            <person name="Konstantinidis K.T."/>
            <person name="Vergez L.M."/>
            <person name="Agullo L."/>
            <person name="Reyes V.L."/>
            <person name="Hauser L."/>
            <person name="Cordova M."/>
            <person name="Gomez L."/>
            <person name="Gonzalez M."/>
            <person name="Land M."/>
            <person name="Lao V."/>
            <person name="Larimer F."/>
            <person name="LiPuma J.J."/>
            <person name="Mahenthiralingam E."/>
            <person name="Malfatti S.A."/>
            <person name="Marx C.J."/>
            <person name="Parnell J.J."/>
            <person name="Ramette A."/>
            <person name="Richardson P."/>
            <person name="Seeger M."/>
            <person name="Smith D."/>
            <person name="Spilker T."/>
            <person name="Sul W.J."/>
            <person name="Tsoi T.V."/>
            <person name="Ulrich L.E."/>
            <person name="Zhulin I.B."/>
            <person name="Tiedje J.M."/>
        </authorList>
    </citation>
    <scope>NUCLEOTIDE SEQUENCE [LARGE SCALE GENOMIC DNA]</scope>
    <source>
        <strain evidence="2 3">LB400</strain>
    </source>
</reference>
<dbReference type="KEGG" id="bxe:Bxe_A2743"/>
<name>Q140L8_PARXL</name>
<dbReference type="InterPro" id="IPR029058">
    <property type="entry name" value="AB_hydrolase_fold"/>
</dbReference>
<accession>Q140L8</accession>
<dbReference type="Gene3D" id="3.40.50.1820">
    <property type="entry name" value="alpha/beta hydrolase"/>
    <property type="match status" value="1"/>
</dbReference>
<dbReference type="KEGG" id="bxb:DR64_426"/>
<dbReference type="eggNOG" id="COG0400">
    <property type="taxonomic scope" value="Bacteria"/>
</dbReference>
<dbReference type="Pfam" id="PF00561">
    <property type="entry name" value="Abhydrolase_1"/>
    <property type="match status" value="1"/>
</dbReference>
<dbReference type="EMBL" id="CP000270">
    <property type="protein sequence ID" value="ABE30221.1"/>
    <property type="molecule type" value="Genomic_DNA"/>
</dbReference>